<dbReference type="Pfam" id="PF13518">
    <property type="entry name" value="HTH_28"/>
    <property type="match status" value="1"/>
</dbReference>
<dbReference type="AlphaFoldDB" id="A0A9P3V264"/>
<feature type="domain" description="Insertion element IS150 protein InsJ-like helix-turn-helix" evidence="3">
    <location>
        <begin position="67"/>
        <end position="117"/>
    </location>
</feature>
<accession>A0A9P3V264</accession>
<dbReference type="InterPro" id="IPR010921">
    <property type="entry name" value="Trp_repressor/repl_initiator"/>
</dbReference>
<protein>
    <recommendedName>
        <fullName evidence="3">Insertion element IS150 protein InsJ-like helix-turn-helix domain-containing protein</fullName>
    </recommendedName>
</protein>
<dbReference type="InterPro" id="IPR052057">
    <property type="entry name" value="IS150/IS1296_orfA-like"/>
</dbReference>
<gene>
    <name evidence="4" type="ORF">Mkiyose1413_56500</name>
</gene>
<dbReference type="InterPro" id="IPR036388">
    <property type="entry name" value="WH-like_DNA-bd_sf"/>
</dbReference>
<evidence type="ECO:0000259" key="3">
    <source>
        <dbReference type="Pfam" id="PF13518"/>
    </source>
</evidence>
<dbReference type="Proteomes" id="UP001064782">
    <property type="component" value="Unassembled WGS sequence"/>
</dbReference>
<feature type="region of interest" description="Disordered" evidence="2">
    <location>
        <begin position="106"/>
        <end position="137"/>
    </location>
</feature>
<proteinExistence type="inferred from homology"/>
<keyword evidence="5" id="KW-1185">Reference proteome</keyword>
<comment type="caution">
    <text evidence="4">The sequence shown here is derived from an EMBL/GenBank/DDBJ whole genome shotgun (WGS) entry which is preliminary data.</text>
</comment>
<dbReference type="RefSeq" id="WP_068031316.1">
    <property type="nucleotide sequence ID" value="NZ_BRXE01000229.1"/>
</dbReference>
<comment type="similarity">
    <text evidence="1">Belongs to the IS150/IS1296 orfA family.</text>
</comment>
<dbReference type="EMBL" id="BRZI01000116">
    <property type="protein sequence ID" value="GLD33767.1"/>
    <property type="molecule type" value="Genomic_DNA"/>
</dbReference>
<organism evidence="4 5">
    <name type="scientific">Mycobacterium kiyosense</name>
    <dbReference type="NCBI Taxonomy" id="2871094"/>
    <lineage>
        <taxon>Bacteria</taxon>
        <taxon>Bacillati</taxon>
        <taxon>Actinomycetota</taxon>
        <taxon>Actinomycetes</taxon>
        <taxon>Mycobacteriales</taxon>
        <taxon>Mycobacteriaceae</taxon>
        <taxon>Mycobacterium</taxon>
    </lineage>
</organism>
<dbReference type="InterPro" id="IPR055247">
    <property type="entry name" value="InsJ-like_HTH"/>
</dbReference>
<dbReference type="GO" id="GO:0043565">
    <property type="term" value="F:sequence-specific DNA binding"/>
    <property type="evidence" value="ECO:0007669"/>
    <property type="project" value="InterPro"/>
</dbReference>
<evidence type="ECO:0000313" key="5">
    <source>
        <dbReference type="Proteomes" id="UP001064782"/>
    </source>
</evidence>
<reference evidence="4" key="1">
    <citation type="submission" date="2022-08" db="EMBL/GenBank/DDBJ databases">
        <title>Mycobacterium kiyosense sp. nov., scotochromogenic slow-glowing species isolated from respiratory specimens.</title>
        <authorList>
            <person name="Fukano H."/>
            <person name="Kazumi Y."/>
            <person name="Sakagami N."/>
            <person name="Ato M."/>
            <person name="Mitarai S."/>
            <person name="Hoshino Y."/>
        </authorList>
    </citation>
    <scope>NUCLEOTIDE SEQUENCE</scope>
    <source>
        <strain evidence="4">1413</strain>
    </source>
</reference>
<name>A0A9P3V264_9MYCO</name>
<dbReference type="Gene3D" id="1.10.10.10">
    <property type="entry name" value="Winged helix-like DNA-binding domain superfamily/Winged helix DNA-binding domain"/>
    <property type="match status" value="1"/>
</dbReference>
<sequence>MYSKSTLSHCDAVSAVELFEQGFTAKSVALSLDLAGAPVQMLYQRWQLRGPGALVTRDRKQYDFDTKLEIVLRHTRGESGRALAEEFDLPSPSTVANWTSIFRRDGADGLRPKRRGRPPTRRADSPPEDETEALRRENERLRAEVAYLGKLRALRPSGQR</sequence>
<evidence type="ECO:0000313" key="4">
    <source>
        <dbReference type="EMBL" id="GLD33767.1"/>
    </source>
</evidence>
<evidence type="ECO:0000256" key="1">
    <source>
        <dbReference type="ARBA" id="ARBA00038232"/>
    </source>
</evidence>
<evidence type="ECO:0000256" key="2">
    <source>
        <dbReference type="SAM" id="MobiDB-lite"/>
    </source>
</evidence>
<dbReference type="SUPFAM" id="SSF48295">
    <property type="entry name" value="TrpR-like"/>
    <property type="match status" value="1"/>
</dbReference>
<dbReference type="PANTHER" id="PTHR33795">
    <property type="entry name" value="INSERTION ELEMENT IS150 PROTEIN INSJ"/>
    <property type="match status" value="1"/>
</dbReference>
<dbReference type="PANTHER" id="PTHR33795:SF1">
    <property type="entry name" value="INSERTION ELEMENT IS150 PROTEIN INSJ"/>
    <property type="match status" value="1"/>
</dbReference>